<dbReference type="PANTHER" id="PTHR46188:SF1">
    <property type="entry name" value="BOLA-LIKE PROTEIN 3"/>
    <property type="match status" value="1"/>
</dbReference>
<keyword evidence="4" id="KW-1185">Reference proteome</keyword>
<gene>
    <name evidence="3" type="ORF">HBR001_LOCUS7617</name>
</gene>
<proteinExistence type="inferred from homology"/>
<dbReference type="Proteomes" id="UP001162031">
    <property type="component" value="Unassembled WGS sequence"/>
</dbReference>
<dbReference type="InterPro" id="IPR036065">
    <property type="entry name" value="BolA-like_sf"/>
</dbReference>
<dbReference type="GO" id="GO:0005759">
    <property type="term" value="C:mitochondrial matrix"/>
    <property type="evidence" value="ECO:0007669"/>
    <property type="project" value="TreeGrafter"/>
</dbReference>
<organism evidence="3 4">
    <name type="scientific">Hyaloperonospora brassicae</name>
    <name type="common">Brassica downy mildew</name>
    <name type="synonym">Peronospora brassicae</name>
    <dbReference type="NCBI Taxonomy" id="162125"/>
    <lineage>
        <taxon>Eukaryota</taxon>
        <taxon>Sar</taxon>
        <taxon>Stramenopiles</taxon>
        <taxon>Oomycota</taxon>
        <taxon>Peronosporomycetes</taxon>
        <taxon>Peronosporales</taxon>
        <taxon>Peronosporaceae</taxon>
        <taxon>Hyaloperonospora</taxon>
    </lineage>
</organism>
<reference evidence="3" key="1">
    <citation type="submission" date="2022-12" db="EMBL/GenBank/DDBJ databases">
        <authorList>
            <person name="Webb A."/>
        </authorList>
    </citation>
    <scope>NUCLEOTIDE SEQUENCE</scope>
    <source>
        <strain evidence="3">Hp1</strain>
    </source>
</reference>
<evidence type="ECO:0000313" key="4">
    <source>
        <dbReference type="Proteomes" id="UP001162031"/>
    </source>
</evidence>
<evidence type="ECO:0008006" key="5">
    <source>
        <dbReference type="Google" id="ProtNLM"/>
    </source>
</evidence>
<name>A0AAV0URI5_HYABA</name>
<comment type="caution">
    <text evidence="3">The sequence shown here is derived from an EMBL/GenBank/DDBJ whole genome shotgun (WGS) entry which is preliminary data.</text>
</comment>
<dbReference type="InterPro" id="IPR002634">
    <property type="entry name" value="BolA"/>
</dbReference>
<sequence length="116" mass="12911">MFMGAWRTRMVMRMAAAKRPVPRRACLSSSTDGTGTEAEQAMHVALQQQLKAEHVKVTDVSGGCGSMFDVEVVSAQFAGQSRVKQHRMVNEVLKNEIKNMHGLTIRTMTPEQFRSS</sequence>
<dbReference type="PANTHER" id="PTHR46188">
    <property type="entry name" value="BOLA-LIKE PROTEIN 3"/>
    <property type="match status" value="1"/>
</dbReference>
<protein>
    <recommendedName>
        <fullName evidence="5">BolA-like protein</fullName>
    </recommendedName>
</protein>
<evidence type="ECO:0000313" key="3">
    <source>
        <dbReference type="EMBL" id="CAI5738833.1"/>
    </source>
</evidence>
<dbReference type="InterPro" id="IPR052275">
    <property type="entry name" value="Mt_Fe-S_assembly_factor"/>
</dbReference>
<dbReference type="EMBL" id="CANTFL010001401">
    <property type="protein sequence ID" value="CAI5738833.1"/>
    <property type="molecule type" value="Genomic_DNA"/>
</dbReference>
<evidence type="ECO:0000256" key="1">
    <source>
        <dbReference type="ARBA" id="ARBA00005578"/>
    </source>
</evidence>
<comment type="similarity">
    <text evidence="1 2">Belongs to the BolA/IbaG family.</text>
</comment>
<dbReference type="Pfam" id="PF01722">
    <property type="entry name" value="BolA"/>
    <property type="match status" value="1"/>
</dbReference>
<dbReference type="AlphaFoldDB" id="A0AAV0URI5"/>
<accession>A0AAV0URI5</accession>
<dbReference type="Gene3D" id="3.30.300.90">
    <property type="entry name" value="BolA-like"/>
    <property type="match status" value="1"/>
</dbReference>
<dbReference type="SUPFAM" id="SSF82657">
    <property type="entry name" value="BolA-like"/>
    <property type="match status" value="1"/>
</dbReference>
<evidence type="ECO:0000256" key="2">
    <source>
        <dbReference type="RuleBase" id="RU003860"/>
    </source>
</evidence>